<dbReference type="Proteomes" id="UP000654075">
    <property type="component" value="Unassembled WGS sequence"/>
</dbReference>
<feature type="region of interest" description="Disordered" evidence="1">
    <location>
        <begin position="582"/>
        <end position="603"/>
    </location>
</feature>
<feature type="region of interest" description="Disordered" evidence="1">
    <location>
        <begin position="48"/>
        <end position="67"/>
    </location>
</feature>
<reference evidence="2" key="1">
    <citation type="submission" date="2021-02" db="EMBL/GenBank/DDBJ databases">
        <authorList>
            <person name="Dougan E. K."/>
            <person name="Rhodes N."/>
            <person name="Thang M."/>
            <person name="Chan C."/>
        </authorList>
    </citation>
    <scope>NUCLEOTIDE SEQUENCE</scope>
</reference>
<accession>A0A813FRC4</accession>
<dbReference type="EMBL" id="CAJNNV010025220">
    <property type="protein sequence ID" value="CAE8613199.1"/>
    <property type="molecule type" value="Genomic_DNA"/>
</dbReference>
<comment type="caution">
    <text evidence="2">The sequence shown here is derived from an EMBL/GenBank/DDBJ whole genome shotgun (WGS) entry which is preliminary data.</text>
</comment>
<protein>
    <submittedName>
        <fullName evidence="2">Uncharacterized protein</fullName>
    </submittedName>
</protein>
<proteinExistence type="predicted"/>
<evidence type="ECO:0000313" key="2">
    <source>
        <dbReference type="EMBL" id="CAE8613199.1"/>
    </source>
</evidence>
<feature type="compositionally biased region" description="Low complexity" evidence="1">
    <location>
        <begin position="588"/>
        <end position="603"/>
    </location>
</feature>
<evidence type="ECO:0000256" key="1">
    <source>
        <dbReference type="SAM" id="MobiDB-lite"/>
    </source>
</evidence>
<evidence type="ECO:0000313" key="3">
    <source>
        <dbReference type="Proteomes" id="UP000654075"/>
    </source>
</evidence>
<name>A0A813FRC4_POLGL</name>
<organism evidence="2 3">
    <name type="scientific">Polarella glacialis</name>
    <name type="common">Dinoflagellate</name>
    <dbReference type="NCBI Taxonomy" id="89957"/>
    <lineage>
        <taxon>Eukaryota</taxon>
        <taxon>Sar</taxon>
        <taxon>Alveolata</taxon>
        <taxon>Dinophyceae</taxon>
        <taxon>Suessiales</taxon>
        <taxon>Suessiaceae</taxon>
        <taxon>Polarella</taxon>
    </lineage>
</organism>
<gene>
    <name evidence="2" type="ORF">PGLA1383_LOCUS30983</name>
</gene>
<keyword evidence="3" id="KW-1185">Reference proteome</keyword>
<sequence length="603" mass="65752">MDFSQLQSRILVRGLREPWVIPSQAAPVLLLTDRDILLAATAKKLKPASAELPTGKSSKAPKTKEEQRRELAQEVDNVIASCNLPASMFACTSLHPERLLGLAAGGRRNSTLKGKLSTYKSMARWLQPTFGTSWPSSAVQLLDYLLERAAEPCGPSVPGTIIGMIKFFEKVGAQSDECKLVNDFVVESVAEVVLGLTSDAPAVLRKAPQLPSCVLVSWEHMVMDGTLTFYRRLYAWSKLVRVWSCMRSSDALGVHADKLSLTADGLHGVIMQSKTSGKTKKVAVLHFHVAVDSWLSEKGWLSTGFALSQQGGATGRRCLLTLPTEDESALTDIEPSFMQSCTASRHLMASAKTVVSGLVMPDGAEVCWKSTDIPLLMPGVQTYWQEHSDRAFLSTCGRAIDISKEDCDMAGRWGAKDSQSYVRVSKQVTLQTQAKVAAAIRNAGAEDVLMEEDMLCELERFLLGRSWDKQLVNEQLTRLRSMRAAAGVVTGPDNVTPSPITPLSCSGEELVNEPLSKGSWVISLARGGREQTLHRIGSCYRVPGLHYLRYSILDESEMDLEYGIAATYDKVCADCFPKGIRKSDIGGDSSSVEASSDSSSDTY</sequence>
<dbReference type="AlphaFoldDB" id="A0A813FRC4"/>